<evidence type="ECO:0000313" key="6">
    <source>
        <dbReference type="EMBL" id="MDQ0675329.1"/>
    </source>
</evidence>
<evidence type="ECO:0000256" key="2">
    <source>
        <dbReference type="ARBA" id="ARBA00006739"/>
    </source>
</evidence>
<dbReference type="RefSeq" id="WP_306637579.1">
    <property type="nucleotide sequence ID" value="NZ_JAUSXB010000001.1"/>
</dbReference>
<keyword evidence="3" id="KW-0328">Glycosyltransferase</keyword>
<comment type="pathway">
    <text evidence="1">Cell wall biogenesis; cell wall polysaccharide biosynthesis.</text>
</comment>
<dbReference type="PANTHER" id="PTHR43179:SF12">
    <property type="entry name" value="GALACTOFURANOSYLTRANSFERASE GLFT2"/>
    <property type="match status" value="1"/>
</dbReference>
<feature type="domain" description="Glycosyltransferase 2-like" evidence="5">
    <location>
        <begin position="23"/>
        <end position="144"/>
    </location>
</feature>
<sequence length="299" mass="32306">MSRRSSEQWARSGGVPEPVAVDVLVPTCNRPAELAVTLAGLAGQADPSFHVVVSDQSTDAPGWEHPAAAAMVRVLEAQGRPVTLLRHLPRRGLAEHRQFLLDQASAEKCLFLDDDVWLEPGALERLNAALEALGCGFVGMAPQGLSYLDDRRPEQTAGFEAWDGPVTPERIRSGTPGFERWPLHNAANLSHISADLSLEPGEWLPYRVAWLGGCVLYRREALTDAGGFTFWPSLPVEHAGEDVVAQWQVMERYGAAGILPSGAVHLESPTTVTDRRVEAYDVVLSESATAFAGNSPAVD</sequence>
<dbReference type="SUPFAM" id="SSF53448">
    <property type="entry name" value="Nucleotide-diphospho-sugar transferases"/>
    <property type="match status" value="1"/>
</dbReference>
<dbReference type="InterPro" id="IPR001173">
    <property type="entry name" value="Glyco_trans_2-like"/>
</dbReference>
<dbReference type="PANTHER" id="PTHR43179">
    <property type="entry name" value="RHAMNOSYLTRANSFERASE WBBL"/>
    <property type="match status" value="1"/>
</dbReference>
<name>A0ABU0PMY3_9MICC</name>
<comment type="caution">
    <text evidence="6">The sequence shown here is derived from an EMBL/GenBank/DDBJ whole genome shotgun (WGS) entry which is preliminary data.</text>
</comment>
<evidence type="ECO:0000259" key="5">
    <source>
        <dbReference type="Pfam" id="PF00535"/>
    </source>
</evidence>
<dbReference type="EMBL" id="JAUSXB010000001">
    <property type="protein sequence ID" value="MDQ0675329.1"/>
    <property type="molecule type" value="Genomic_DNA"/>
</dbReference>
<organism evidence="6 7">
    <name type="scientific">Pseudarthrobacter siccitolerans</name>
    <dbReference type="NCBI Taxonomy" id="861266"/>
    <lineage>
        <taxon>Bacteria</taxon>
        <taxon>Bacillati</taxon>
        <taxon>Actinomycetota</taxon>
        <taxon>Actinomycetes</taxon>
        <taxon>Micrococcales</taxon>
        <taxon>Micrococcaceae</taxon>
        <taxon>Pseudarthrobacter</taxon>
    </lineage>
</organism>
<reference evidence="6 7" key="1">
    <citation type="submission" date="2023-07" db="EMBL/GenBank/DDBJ databases">
        <title>Comparative genomics of wheat-associated soil bacteria to identify genetic determinants of phenazine resistance.</title>
        <authorList>
            <person name="Mouncey N."/>
        </authorList>
    </citation>
    <scope>NUCLEOTIDE SEQUENCE [LARGE SCALE GENOMIC DNA]</scope>
    <source>
        <strain evidence="6 7">W1I3</strain>
    </source>
</reference>
<dbReference type="InterPro" id="IPR029044">
    <property type="entry name" value="Nucleotide-diphossugar_trans"/>
</dbReference>
<comment type="similarity">
    <text evidence="2">Belongs to the glycosyltransferase 2 family.</text>
</comment>
<protein>
    <submittedName>
        <fullName evidence="6">GT2 family glycosyltransferase</fullName>
    </submittedName>
</protein>
<evidence type="ECO:0000256" key="4">
    <source>
        <dbReference type="ARBA" id="ARBA00022679"/>
    </source>
</evidence>
<dbReference type="Proteomes" id="UP001236806">
    <property type="component" value="Unassembled WGS sequence"/>
</dbReference>
<keyword evidence="7" id="KW-1185">Reference proteome</keyword>
<evidence type="ECO:0000313" key="7">
    <source>
        <dbReference type="Proteomes" id="UP001236806"/>
    </source>
</evidence>
<evidence type="ECO:0000256" key="3">
    <source>
        <dbReference type="ARBA" id="ARBA00022676"/>
    </source>
</evidence>
<dbReference type="Pfam" id="PF00535">
    <property type="entry name" value="Glycos_transf_2"/>
    <property type="match status" value="1"/>
</dbReference>
<gene>
    <name evidence="6" type="ORF">QFZ36_002890</name>
</gene>
<dbReference type="Gene3D" id="3.90.550.10">
    <property type="entry name" value="Spore Coat Polysaccharide Biosynthesis Protein SpsA, Chain A"/>
    <property type="match status" value="1"/>
</dbReference>
<dbReference type="CDD" id="cd00761">
    <property type="entry name" value="Glyco_tranf_GTA_type"/>
    <property type="match status" value="1"/>
</dbReference>
<accession>A0ABU0PMY3</accession>
<evidence type="ECO:0000256" key="1">
    <source>
        <dbReference type="ARBA" id="ARBA00004776"/>
    </source>
</evidence>
<keyword evidence="4" id="KW-0808">Transferase</keyword>
<proteinExistence type="inferred from homology"/>